<feature type="region of interest" description="Disordered" evidence="1">
    <location>
        <begin position="337"/>
        <end position="367"/>
    </location>
</feature>
<feature type="domain" description="RNA-binding protein vts1-like alpha-helical" evidence="2">
    <location>
        <begin position="4"/>
        <end position="48"/>
    </location>
</feature>
<evidence type="ECO:0000259" key="2">
    <source>
        <dbReference type="Pfam" id="PF25479"/>
    </source>
</evidence>
<feature type="compositionally biased region" description="Low complexity" evidence="1">
    <location>
        <begin position="405"/>
        <end position="422"/>
    </location>
</feature>
<reference evidence="4" key="1">
    <citation type="submission" date="2022-11" db="EMBL/GenBank/DDBJ databases">
        <title>Centuries of genome instability and evolution in soft-shell clam transmissible cancer (bioRxiv).</title>
        <authorList>
            <person name="Hart S.F.M."/>
            <person name="Yonemitsu M.A."/>
            <person name="Giersch R.M."/>
            <person name="Beal B.F."/>
            <person name="Arriagada G."/>
            <person name="Davis B.W."/>
            <person name="Ostrander E.A."/>
            <person name="Goff S.P."/>
            <person name="Metzger M.J."/>
        </authorList>
    </citation>
    <scope>NUCLEOTIDE SEQUENCE</scope>
    <source>
        <strain evidence="4">MELC-2E11</strain>
        <tissue evidence="4">Siphon/mantle</tissue>
    </source>
</reference>
<feature type="region of interest" description="Disordered" evidence="1">
    <location>
        <begin position="572"/>
        <end position="600"/>
    </location>
</feature>
<dbReference type="EMBL" id="CP111019">
    <property type="protein sequence ID" value="WAR12764.1"/>
    <property type="molecule type" value="Genomic_DNA"/>
</dbReference>
<dbReference type="Pfam" id="PF25479">
    <property type="entry name" value="Vts1"/>
    <property type="match status" value="1"/>
</dbReference>
<protein>
    <submittedName>
        <fullName evidence="4">ZCHC2-like protein</fullName>
    </submittedName>
</protein>
<sequence>MVCKEDLCNWFKQLSPHKRIDYMCGILDMCLPFELRFLGSCVEDLAKKDFSHLREQEGKANSRYDLSKFGESETDGELFRTKMAVYLALLHSSNRNCSNIIFEMLDNHMQKALTEVDGMNSDTVQKVLLVLAMAMNHPAFSYSQKMRMYDLYKMASDASERILNQETDGRLILSELCDLRSCDQGLSPMCSPNPIHLIPSPVPAMPVQQRLYPTQPPPEKVFVCDIVVKESRIRDGTKKDVTWSNGEKKDVYKTYQELEEFHNKELTTTVRRTPVNYGSILLYSMGPEVYGRHGVPFEISEKIKSYISTWLKLRENTSTQSVPNGVNPVVTPHTPFQPPPNHPGSMAGGHYMPPPSFPYPHQGLPGQVPHPPVLSSMSANAPPTMYSFPPHFAATAGLGGGVGDLSPSNSEYSSPSQSPQLPHAVLRKKSQLQNQPSSETSSDDDKRDGQYRGKGKNHSAPSSARYGRADKQTHFSGPIHIVSGGTEEQGALPGKSGYNSDPTFNGRHKAQPAHTNVVLPQKSVIQMPENSFNPHGMQFGPRYMNLYPRPHFFPMVVNGGSRPMFTTGLVNSNSSNPTANQSQAGLNGIPGGFSNVQGGNSVNGPPVSVVNSKMFQGGAGILAPAPVAQSQAMVAESAGALLNGIDNNSQSSQPQISAEWDNLAAAAPPQHRPQVMGSTSTMTASVSHSCPSPTVATSRAPCNACGGTGQNGQQQQVIHNLQYMQHSFVPHHQPLGHGHGASIVPFQGYFPIPHHHYLNGMNPDLMYNPMMANPFHGNQPMGNVPTMLSGFSCYNNLQPRGGYSQKRPKKLNCHNCGSSKHTAADCNEGSMEAMSGQSMYNYRPKNDSD</sequence>
<dbReference type="PANTHER" id="PTHR16195">
    <property type="entry name" value="ZINC FINGER CCHC DOMAIN CONTAINING PROTEIN"/>
    <property type="match status" value="1"/>
</dbReference>
<dbReference type="Pfam" id="PF26034">
    <property type="entry name" value="PHAT_SMAUG"/>
    <property type="match status" value="1"/>
</dbReference>
<evidence type="ECO:0000256" key="1">
    <source>
        <dbReference type="SAM" id="MobiDB-lite"/>
    </source>
</evidence>
<evidence type="ECO:0000259" key="3">
    <source>
        <dbReference type="Pfam" id="PF26034"/>
    </source>
</evidence>
<keyword evidence="5" id="KW-1185">Reference proteome</keyword>
<feature type="compositionally biased region" description="Polar residues" evidence="1">
    <location>
        <begin position="431"/>
        <end position="440"/>
    </location>
</feature>
<dbReference type="InterPro" id="IPR057327">
    <property type="entry name" value="Vts1_dom"/>
</dbReference>
<gene>
    <name evidence="4" type="ORF">MAR_026944</name>
</gene>
<evidence type="ECO:0000313" key="5">
    <source>
        <dbReference type="Proteomes" id="UP001164746"/>
    </source>
</evidence>
<dbReference type="Proteomes" id="UP001164746">
    <property type="component" value="Chromosome 8"/>
</dbReference>
<feature type="compositionally biased region" description="Polar residues" evidence="1">
    <location>
        <begin position="572"/>
        <end position="585"/>
    </location>
</feature>
<evidence type="ECO:0000313" key="4">
    <source>
        <dbReference type="EMBL" id="WAR12764.1"/>
    </source>
</evidence>
<dbReference type="PANTHER" id="PTHR16195:SF16">
    <property type="entry name" value="ZINC FINGER CCHC DOMAIN-CONTAINING PROTEIN 14"/>
    <property type="match status" value="1"/>
</dbReference>
<dbReference type="InterPro" id="IPR058599">
    <property type="entry name" value="PHAT_Smg/ZCCHC2-like"/>
</dbReference>
<organism evidence="4 5">
    <name type="scientific">Mya arenaria</name>
    <name type="common">Soft-shell clam</name>
    <dbReference type="NCBI Taxonomy" id="6604"/>
    <lineage>
        <taxon>Eukaryota</taxon>
        <taxon>Metazoa</taxon>
        <taxon>Spiralia</taxon>
        <taxon>Lophotrochozoa</taxon>
        <taxon>Mollusca</taxon>
        <taxon>Bivalvia</taxon>
        <taxon>Autobranchia</taxon>
        <taxon>Heteroconchia</taxon>
        <taxon>Euheterodonta</taxon>
        <taxon>Imparidentia</taxon>
        <taxon>Neoheterodontei</taxon>
        <taxon>Myida</taxon>
        <taxon>Myoidea</taxon>
        <taxon>Myidae</taxon>
        <taxon>Mya</taxon>
    </lineage>
</organism>
<dbReference type="InterPro" id="IPR042344">
    <property type="entry name" value="ZCCHC14"/>
</dbReference>
<feature type="region of interest" description="Disordered" evidence="1">
    <location>
        <begin position="399"/>
        <end position="513"/>
    </location>
</feature>
<proteinExistence type="predicted"/>
<name>A0ABY7EUH3_MYAAR</name>
<feature type="domain" description="SMAUG/ZCCHC2-like PHAT" evidence="3">
    <location>
        <begin position="53"/>
        <end position="153"/>
    </location>
</feature>
<accession>A0ABY7EUH3</accession>